<dbReference type="Gene3D" id="2.130.10.30">
    <property type="entry name" value="Regulator of chromosome condensation 1/beta-lactamase-inhibitor protein II"/>
    <property type="match status" value="1"/>
</dbReference>
<organism evidence="1 2">
    <name type="scientific">Carpediemonas membranifera</name>
    <dbReference type="NCBI Taxonomy" id="201153"/>
    <lineage>
        <taxon>Eukaryota</taxon>
        <taxon>Metamonada</taxon>
        <taxon>Carpediemonas-like organisms</taxon>
        <taxon>Carpediemonas</taxon>
    </lineage>
</organism>
<dbReference type="InterPro" id="IPR009091">
    <property type="entry name" value="RCC1/BLIP-II"/>
</dbReference>
<evidence type="ECO:0000313" key="1">
    <source>
        <dbReference type="EMBL" id="KAG9395154.1"/>
    </source>
</evidence>
<gene>
    <name evidence="1" type="ORF">J8273_0373</name>
</gene>
<dbReference type="SUPFAM" id="SSF50985">
    <property type="entry name" value="RCC1/BLIP-II"/>
    <property type="match status" value="1"/>
</dbReference>
<evidence type="ECO:0008006" key="3">
    <source>
        <dbReference type="Google" id="ProtNLM"/>
    </source>
</evidence>
<name>A0A8J6E0I1_9EUKA</name>
<dbReference type="AlphaFoldDB" id="A0A8J6E0I1"/>
<dbReference type="Proteomes" id="UP000717585">
    <property type="component" value="Unassembled WGS sequence"/>
</dbReference>
<evidence type="ECO:0000313" key="2">
    <source>
        <dbReference type="Proteomes" id="UP000717585"/>
    </source>
</evidence>
<dbReference type="EMBL" id="JAHDYR010000012">
    <property type="protein sequence ID" value="KAG9395154.1"/>
    <property type="molecule type" value="Genomic_DNA"/>
</dbReference>
<protein>
    <recommendedName>
        <fullName evidence="3">Regulator of chromosome condensation (RCC1) repeat-containing protein</fullName>
    </recommendedName>
</protein>
<comment type="caution">
    <text evidence="1">The sequence shown here is derived from an EMBL/GenBank/DDBJ whole genome shotgun (WGS) entry which is preliminary data.</text>
</comment>
<sequence length="535" mass="57485">MAATSTGATELKDALAGLHRLATIATADVPGDVPSLIAGAFHRQFREEMPSLHDHTEAYEATTGATADKLLARLAELPPLEPNAQLLLDRAHSILTSGPPLSMNVELADGEELPVALHTLLQGTLWAIVGQQTAPDTPSPLWFLCKKTLFTHSVATRDAEHVTMTHSFAPPTFFMTYAGRLLACGGNGAGYTGLVDRRSAVPEFGRVSVPPVIALHTSHTSCLALTARGLFGWGENTDGELGLGDRRNTPPTRVAFPHAPAVCRVERALPVWHGDRLSTRVLMGTQFWGWAIISTPGGVVAAGILPEKLRRPGAPRSVFTPVIGMPSGVRPSSFVETRDFLLLMDSEAGRALWCGADTAGRLGGDGGQMGLTDAPVVPDHVWVSNNSIVLAQGRQLVWTGEPGPLPRVLSDPADPPHITLPADVTAVYLSTSMWCFVRSRGVDLWSHEVGTDNVQQWSSPAALVEIRSDVDSHWICLNGVWHGVGSNFRGRLGVRVDADFVYSPTPVIKIPPVLDMLLGAAVDRQRFSGHWYMLT</sequence>
<reference evidence="1" key="1">
    <citation type="submission" date="2021-05" db="EMBL/GenBank/DDBJ databases">
        <title>A free-living protist that lacks canonical eukaryotic 1 DNA replication and segregation systems.</title>
        <authorList>
            <person name="Salas-Leiva D.E."/>
            <person name="Tromer E.C."/>
            <person name="Curtis B.A."/>
            <person name="Jerlstrom-Hultqvist J."/>
            <person name="Kolisko M."/>
            <person name="Yi Z."/>
            <person name="Salas-Leiva J.S."/>
            <person name="Gallot-Lavallee L."/>
            <person name="Kops G.J.P.L."/>
            <person name="Archibald J.M."/>
            <person name="Simpson A.G.B."/>
            <person name="Roger A.J."/>
        </authorList>
    </citation>
    <scope>NUCLEOTIDE SEQUENCE</scope>
    <source>
        <strain evidence="1">BICM</strain>
    </source>
</reference>
<proteinExistence type="predicted"/>
<dbReference type="OrthoDB" id="8068875at2759"/>
<dbReference type="InterPro" id="IPR000408">
    <property type="entry name" value="Reg_chr_condens"/>
</dbReference>
<accession>A0A8J6E0I1</accession>
<keyword evidence="2" id="KW-1185">Reference proteome</keyword>
<dbReference type="Pfam" id="PF00415">
    <property type="entry name" value="RCC1"/>
    <property type="match status" value="1"/>
</dbReference>